<protein>
    <submittedName>
        <fullName evidence="1">Jg3593 protein</fullName>
    </submittedName>
</protein>
<gene>
    <name evidence="1" type="primary">jg3593</name>
    <name evidence="1" type="ORF">PAEG_LOCUS3542</name>
</gene>
<keyword evidence="2" id="KW-1185">Reference proteome</keyword>
<organism evidence="1 2">
    <name type="scientific">Pararge aegeria aegeria</name>
    <dbReference type="NCBI Taxonomy" id="348720"/>
    <lineage>
        <taxon>Eukaryota</taxon>
        <taxon>Metazoa</taxon>
        <taxon>Ecdysozoa</taxon>
        <taxon>Arthropoda</taxon>
        <taxon>Hexapoda</taxon>
        <taxon>Insecta</taxon>
        <taxon>Pterygota</taxon>
        <taxon>Neoptera</taxon>
        <taxon>Endopterygota</taxon>
        <taxon>Lepidoptera</taxon>
        <taxon>Glossata</taxon>
        <taxon>Ditrysia</taxon>
        <taxon>Papilionoidea</taxon>
        <taxon>Nymphalidae</taxon>
        <taxon>Satyrinae</taxon>
        <taxon>Satyrini</taxon>
        <taxon>Parargina</taxon>
        <taxon>Pararge</taxon>
    </lineage>
</organism>
<comment type="caution">
    <text evidence="1">The sequence shown here is derived from an EMBL/GenBank/DDBJ whole genome shotgun (WGS) entry which is preliminary data.</text>
</comment>
<dbReference type="OrthoDB" id="299997at2759"/>
<evidence type="ECO:0000313" key="1">
    <source>
        <dbReference type="EMBL" id="CAH2213760.1"/>
    </source>
</evidence>
<name>A0A8S4QLM5_9NEOP</name>
<feature type="non-terminal residue" evidence="1">
    <location>
        <position position="1"/>
    </location>
</feature>
<dbReference type="AlphaFoldDB" id="A0A8S4QLM5"/>
<proteinExistence type="predicted"/>
<evidence type="ECO:0000313" key="2">
    <source>
        <dbReference type="Proteomes" id="UP000838756"/>
    </source>
</evidence>
<accession>A0A8S4QLM5</accession>
<reference evidence="1" key="1">
    <citation type="submission" date="2022-03" db="EMBL/GenBank/DDBJ databases">
        <authorList>
            <person name="Lindestad O."/>
        </authorList>
    </citation>
    <scope>NUCLEOTIDE SEQUENCE</scope>
</reference>
<dbReference type="EMBL" id="CAKXAJ010011427">
    <property type="protein sequence ID" value="CAH2213760.1"/>
    <property type="molecule type" value="Genomic_DNA"/>
</dbReference>
<dbReference type="Proteomes" id="UP000838756">
    <property type="component" value="Unassembled WGS sequence"/>
</dbReference>
<sequence length="73" mass="7735">IPKSKGGDTECFNSLPLTAKAVVATNKGPGSVCVYIKRCAAARNITANVYRTSFCFVNDGYAGVCCPRSEVDK</sequence>